<name>A0A1L7XQZ0_9HELO</name>
<evidence type="ECO:0000256" key="1">
    <source>
        <dbReference type="SAM" id="Phobius"/>
    </source>
</evidence>
<keyword evidence="3" id="KW-1185">Reference proteome</keyword>
<proteinExistence type="predicted"/>
<feature type="transmembrane region" description="Helical" evidence="1">
    <location>
        <begin position="209"/>
        <end position="232"/>
    </location>
</feature>
<evidence type="ECO:0000313" key="2">
    <source>
        <dbReference type="EMBL" id="CZR67472.1"/>
    </source>
</evidence>
<keyword evidence="1" id="KW-0472">Membrane</keyword>
<feature type="transmembrane region" description="Helical" evidence="1">
    <location>
        <begin position="705"/>
        <end position="730"/>
    </location>
</feature>
<organism evidence="2 3">
    <name type="scientific">Phialocephala subalpina</name>
    <dbReference type="NCBI Taxonomy" id="576137"/>
    <lineage>
        <taxon>Eukaryota</taxon>
        <taxon>Fungi</taxon>
        <taxon>Dikarya</taxon>
        <taxon>Ascomycota</taxon>
        <taxon>Pezizomycotina</taxon>
        <taxon>Leotiomycetes</taxon>
        <taxon>Helotiales</taxon>
        <taxon>Mollisiaceae</taxon>
        <taxon>Phialocephala</taxon>
        <taxon>Phialocephala fortinii species complex</taxon>
    </lineage>
</organism>
<dbReference type="EMBL" id="FJOG01000044">
    <property type="protein sequence ID" value="CZR67472.1"/>
    <property type="molecule type" value="Genomic_DNA"/>
</dbReference>
<dbReference type="OrthoDB" id="5428040at2759"/>
<feature type="transmembrane region" description="Helical" evidence="1">
    <location>
        <begin position="148"/>
        <end position="170"/>
    </location>
</feature>
<evidence type="ECO:0000313" key="3">
    <source>
        <dbReference type="Proteomes" id="UP000184330"/>
    </source>
</evidence>
<dbReference type="AlphaFoldDB" id="A0A1L7XQZ0"/>
<keyword evidence="1" id="KW-0812">Transmembrane</keyword>
<reference evidence="2 3" key="1">
    <citation type="submission" date="2016-03" db="EMBL/GenBank/DDBJ databases">
        <authorList>
            <person name="Ploux O."/>
        </authorList>
    </citation>
    <scope>NUCLEOTIDE SEQUENCE [LARGE SCALE GENOMIC DNA]</scope>
    <source>
        <strain evidence="2 3">UAMH 11012</strain>
    </source>
</reference>
<protein>
    <submittedName>
        <fullName evidence="2">Uncharacterized protein</fullName>
    </submittedName>
</protein>
<feature type="transmembrane region" description="Helical" evidence="1">
    <location>
        <begin position="96"/>
        <end position="121"/>
    </location>
</feature>
<sequence>MSEISRPVSPITESDERCSIEWKSTNTPTELNTKDEIVANRHLSSLSIEIDESLDKHCTPIRLHFIRQTSTASSTDLLLPTQDLTRPVHTIFEQLGVWNIVVIVFGSLYAIFLLGFLWFLWGGHEEIPFWRWLVAQGYVQRTVTLCSAFLRIVIAVQSTLGVSMLAALIVETMGFRLKDSAFLSVQRAMGGLPFLLLEKRLFFGRAKTLSVLTILLSCTTIGGLFTSTALIADFELVSILGYPTDVPTLYSLRNVSTVGTEPVYSNYRPASYPAFAEYSSSMEPAFPNSDQGQVDDPGPSLRALLPLDADVRQNVGAYAGRGTLLNSHVICVKPIINDLTFTMMRDASGTSKPIINGSIALQALPGGIEFNQSPKSLIGWTDYAWGPDQSVNFSCQMTLPSSMATREWPISMCVAGNTLNGTNKGLYDSGRLPVLGTRATSLLDENVLFDPLSYVLVNYSGVLPQVYPSLPLPIISGTNWSEVTSDVPTWRKFQPSIYRNLTYVSLSYCFSHFAAIDAQISVNSSIPRVEPALLRGTGSTTLFDASDVLRQLGADGIKRSLNDRGILTLKKDDAWSSYTDTRTSLALDGSYGFGMQRNSFSPPRSGQLDNAYLFDYDPSSIGQTWGLCSNCLQGFNDGLTFGIHLTLSSIFQTSLRASGSLATALEALFTVVNMMQYYDRLPQFDIAASASISTFTPTIQPKHRLGLLLVTIGMLIHIATIMAITVLFHFRTKNSFIGQSWHAVAQLQNENAIPILEKASLMRDKEVETMMREDGIDGNEVFFIGGAVEVDDKGDEKSSLRRRTREVSGDAEV</sequence>
<accession>A0A1L7XQZ0</accession>
<dbReference type="Proteomes" id="UP000184330">
    <property type="component" value="Unassembled WGS sequence"/>
</dbReference>
<gene>
    <name evidence="2" type="ORF">PAC_17371</name>
</gene>
<keyword evidence="1" id="KW-1133">Transmembrane helix</keyword>